<dbReference type="CDD" id="cd04301">
    <property type="entry name" value="NAT_SF"/>
    <property type="match status" value="1"/>
</dbReference>
<proteinExistence type="predicted"/>
<dbReference type="InterPro" id="IPR050832">
    <property type="entry name" value="Bact_Acetyltransf"/>
</dbReference>
<dbReference type="SUPFAM" id="SSF55729">
    <property type="entry name" value="Acyl-CoA N-acyltransferases (Nat)"/>
    <property type="match status" value="1"/>
</dbReference>
<gene>
    <name evidence="4" type="ORF">EJ903_20425</name>
</gene>
<keyword evidence="1 4" id="KW-0808">Transferase</keyword>
<dbReference type="InterPro" id="IPR013653">
    <property type="entry name" value="GCN5-like_dom"/>
</dbReference>
<comment type="caution">
    <text evidence="4">The sequence shown here is derived from an EMBL/GenBank/DDBJ whole genome shotgun (WGS) entry which is preliminary data.</text>
</comment>
<sequence>MTQTTVTIRDATVADAPGIARVWMQSWRSTYPGLIPASVLVNLSEAATVRRWRTVIETQGPGIGTIVAVDRSGRLSPDRQPDGIVGVASFGAHRTAMDRYAGEIHTLYLLDDAKGLGIGRRMMASIADRLLADAVQSAALWCLADNPACWFYERMGGIRVAERPIRFVGSDLREVAYGWRDLVPLARLSTGPQVR</sequence>
<evidence type="ECO:0000256" key="2">
    <source>
        <dbReference type="ARBA" id="ARBA00023315"/>
    </source>
</evidence>
<dbReference type="PROSITE" id="PS51186">
    <property type="entry name" value="GNAT"/>
    <property type="match status" value="1"/>
</dbReference>
<dbReference type="GO" id="GO:0016747">
    <property type="term" value="F:acyltransferase activity, transferring groups other than amino-acyl groups"/>
    <property type="evidence" value="ECO:0007669"/>
    <property type="project" value="InterPro"/>
</dbReference>
<feature type="domain" description="N-acetyltransferase" evidence="3">
    <location>
        <begin position="6"/>
        <end position="184"/>
    </location>
</feature>
<dbReference type="InterPro" id="IPR016181">
    <property type="entry name" value="Acyl_CoA_acyltransferase"/>
</dbReference>
<evidence type="ECO:0000313" key="5">
    <source>
        <dbReference type="Proteomes" id="UP000277007"/>
    </source>
</evidence>
<dbReference type="RefSeq" id="WP_126618890.1">
    <property type="nucleotide sequence ID" value="NZ_JBHUCY010000016.1"/>
</dbReference>
<protein>
    <submittedName>
        <fullName evidence="4">GNAT family N-acetyltransferase</fullName>
    </submittedName>
</protein>
<dbReference type="Pfam" id="PF08445">
    <property type="entry name" value="FR47"/>
    <property type="match status" value="1"/>
</dbReference>
<keyword evidence="5" id="KW-1185">Reference proteome</keyword>
<evidence type="ECO:0000313" key="4">
    <source>
        <dbReference type="EMBL" id="RTR16596.1"/>
    </source>
</evidence>
<keyword evidence="2" id="KW-0012">Acyltransferase</keyword>
<dbReference type="Proteomes" id="UP000277007">
    <property type="component" value="Unassembled WGS sequence"/>
</dbReference>
<name>A0A3S0HUU9_9PROT</name>
<dbReference type="AlphaFoldDB" id="A0A3S0HUU9"/>
<dbReference type="InterPro" id="IPR000182">
    <property type="entry name" value="GNAT_dom"/>
</dbReference>
<evidence type="ECO:0000256" key="1">
    <source>
        <dbReference type="ARBA" id="ARBA00022679"/>
    </source>
</evidence>
<dbReference type="Gene3D" id="3.40.630.30">
    <property type="match status" value="1"/>
</dbReference>
<evidence type="ECO:0000259" key="3">
    <source>
        <dbReference type="PROSITE" id="PS51186"/>
    </source>
</evidence>
<accession>A0A3S0HUU9</accession>
<organism evidence="4 5">
    <name type="scientific">Azospirillum griseum</name>
    <dbReference type="NCBI Taxonomy" id="2496639"/>
    <lineage>
        <taxon>Bacteria</taxon>
        <taxon>Pseudomonadati</taxon>
        <taxon>Pseudomonadota</taxon>
        <taxon>Alphaproteobacteria</taxon>
        <taxon>Rhodospirillales</taxon>
        <taxon>Azospirillaceae</taxon>
        <taxon>Azospirillum</taxon>
    </lineage>
</organism>
<reference evidence="4 5" key="1">
    <citation type="submission" date="2018-12" db="EMBL/GenBank/DDBJ databases">
        <authorList>
            <person name="Yang Y."/>
        </authorList>
    </citation>
    <scope>NUCLEOTIDE SEQUENCE [LARGE SCALE GENOMIC DNA]</scope>
    <source>
        <strain evidence="4 5">L-25-5w-1</strain>
    </source>
</reference>
<dbReference type="EMBL" id="RXMA01000024">
    <property type="protein sequence ID" value="RTR16596.1"/>
    <property type="molecule type" value="Genomic_DNA"/>
</dbReference>
<dbReference type="OrthoDB" id="9799154at2"/>
<dbReference type="PANTHER" id="PTHR43877">
    <property type="entry name" value="AMINOALKYLPHOSPHONATE N-ACETYLTRANSFERASE-RELATED-RELATED"/>
    <property type="match status" value="1"/>
</dbReference>